<dbReference type="RefSeq" id="WP_199462402.1">
    <property type="nucleotide sequence ID" value="NZ_JAEMUH010000007.1"/>
</dbReference>
<keyword evidence="2 3" id="KW-0732">Signal</keyword>
<evidence type="ECO:0000256" key="2">
    <source>
        <dbReference type="ARBA" id="ARBA00022729"/>
    </source>
</evidence>
<evidence type="ECO:0000259" key="4">
    <source>
        <dbReference type="SMART" id="SM00062"/>
    </source>
</evidence>
<evidence type="ECO:0000256" key="3">
    <source>
        <dbReference type="SAM" id="SignalP"/>
    </source>
</evidence>
<dbReference type="EMBL" id="JAEMUH010000007">
    <property type="protein sequence ID" value="MBJ7550791.1"/>
    <property type="molecule type" value="Genomic_DNA"/>
</dbReference>
<evidence type="ECO:0000256" key="1">
    <source>
        <dbReference type="ARBA" id="ARBA00010333"/>
    </source>
</evidence>
<dbReference type="SMART" id="SM00062">
    <property type="entry name" value="PBPb"/>
    <property type="match status" value="1"/>
</dbReference>
<evidence type="ECO:0000313" key="6">
    <source>
        <dbReference type="Proteomes" id="UP000598488"/>
    </source>
</evidence>
<dbReference type="SUPFAM" id="SSF53850">
    <property type="entry name" value="Periplasmic binding protein-like II"/>
    <property type="match status" value="1"/>
</dbReference>
<reference evidence="5 6" key="1">
    <citation type="submission" date="2020-12" db="EMBL/GenBank/DDBJ databases">
        <title>Comparative genome analysis of fungal antagonists Marinomonas ostreistagni 398 and M. spartinae 468.</title>
        <authorList>
            <person name="Fields J.L."/>
            <person name="Mavrodi O.V."/>
            <person name="Biber P.D."/>
            <person name="Indest K.J."/>
            <person name="Mavrodi D.V."/>
        </authorList>
    </citation>
    <scope>NUCLEOTIDE SEQUENCE [LARGE SCALE GENOMIC DNA]</scope>
    <source>
        <strain evidence="5 6">USM7</strain>
    </source>
</reference>
<gene>
    <name evidence="5" type="ORF">JHD44_08870</name>
</gene>
<feature type="chain" id="PRO_5047289337" evidence="3">
    <location>
        <begin position="24"/>
        <end position="268"/>
    </location>
</feature>
<sequence length="268" mass="29745">MKTFFTPIVCFSSLWLFASSASAQEAAACSSLKATGNPEYPPFLWQVEQSNLLHGAVASLMVQLSDRIDIPIETVYVGPWSRSQQEVRSGRVDLMAGAFYTSERADYMEYFAPAMMFTKSVVWQAESAPFNYSVWPDLEGRWGVTVINNSFGQEFDEYAKQKLNLLTVASLEQALSMLEAGRADYVLYEKNPAMAYVQRMGLEGVVLPVDPSVSSEGLFLTISKMSPCNTPEVKSKIATALRELVDEGVPQQVLVDALTEWRNSSSKL</sequence>
<dbReference type="Proteomes" id="UP000598488">
    <property type="component" value="Unassembled WGS sequence"/>
</dbReference>
<organism evidence="5 6">
    <name type="scientific">Marinomonas ostreistagni</name>
    <dbReference type="NCBI Taxonomy" id="359209"/>
    <lineage>
        <taxon>Bacteria</taxon>
        <taxon>Pseudomonadati</taxon>
        <taxon>Pseudomonadota</taxon>
        <taxon>Gammaproteobacteria</taxon>
        <taxon>Oceanospirillales</taxon>
        <taxon>Oceanospirillaceae</taxon>
        <taxon>Marinomonas</taxon>
    </lineage>
</organism>
<keyword evidence="6" id="KW-1185">Reference proteome</keyword>
<feature type="signal peptide" evidence="3">
    <location>
        <begin position="1"/>
        <end position="23"/>
    </location>
</feature>
<name>A0ABS0ZCW5_9GAMM</name>
<dbReference type="InterPro" id="IPR001638">
    <property type="entry name" value="Solute-binding_3/MltF_N"/>
</dbReference>
<comment type="caution">
    <text evidence="5">The sequence shown here is derived from an EMBL/GenBank/DDBJ whole genome shotgun (WGS) entry which is preliminary data.</text>
</comment>
<dbReference type="Pfam" id="PF00497">
    <property type="entry name" value="SBP_bac_3"/>
    <property type="match status" value="1"/>
</dbReference>
<comment type="similarity">
    <text evidence="1">Belongs to the bacterial solute-binding protein 3 family.</text>
</comment>
<feature type="domain" description="Solute-binding protein family 3/N-terminal" evidence="4">
    <location>
        <begin position="31"/>
        <end position="265"/>
    </location>
</feature>
<dbReference type="Gene3D" id="3.40.190.10">
    <property type="entry name" value="Periplasmic binding protein-like II"/>
    <property type="match status" value="2"/>
</dbReference>
<dbReference type="PANTHER" id="PTHR35936">
    <property type="entry name" value="MEMBRANE-BOUND LYTIC MUREIN TRANSGLYCOSYLASE F"/>
    <property type="match status" value="1"/>
</dbReference>
<dbReference type="PANTHER" id="PTHR35936:SF6">
    <property type="entry name" value="AMINO ACID ABC TRANSPORTER SUBSTRATE-BINDING PAAT FAMILY PROTEIN"/>
    <property type="match status" value="1"/>
</dbReference>
<proteinExistence type="inferred from homology"/>
<accession>A0ABS0ZCW5</accession>
<protein>
    <submittedName>
        <fullName evidence="5">Transporter substrate-binding domain-containing protein</fullName>
    </submittedName>
</protein>
<evidence type="ECO:0000313" key="5">
    <source>
        <dbReference type="EMBL" id="MBJ7550791.1"/>
    </source>
</evidence>